<evidence type="ECO:0000313" key="2">
    <source>
        <dbReference type="EMBL" id="SFQ52631.1"/>
    </source>
</evidence>
<proteinExistence type="predicted"/>
<name>A0A1I5Z858_HYMAR</name>
<dbReference type="OrthoDB" id="1522635at2"/>
<organism evidence="2 3">
    <name type="scientific">Hymenobacter arizonensis</name>
    <name type="common">Siccationidurans arizonensis</name>
    <dbReference type="NCBI Taxonomy" id="1227077"/>
    <lineage>
        <taxon>Bacteria</taxon>
        <taxon>Pseudomonadati</taxon>
        <taxon>Bacteroidota</taxon>
        <taxon>Cytophagia</taxon>
        <taxon>Cytophagales</taxon>
        <taxon>Hymenobacteraceae</taxon>
        <taxon>Hymenobacter</taxon>
    </lineage>
</organism>
<dbReference type="RefSeq" id="WP_092674257.1">
    <property type="nucleotide sequence ID" value="NZ_FOXS01000003.1"/>
</dbReference>
<keyword evidence="3" id="KW-1185">Reference proteome</keyword>
<reference evidence="3" key="1">
    <citation type="submission" date="2016-10" db="EMBL/GenBank/DDBJ databases">
        <authorList>
            <person name="Varghese N."/>
            <person name="Submissions S."/>
        </authorList>
    </citation>
    <scope>NUCLEOTIDE SEQUENCE [LARGE SCALE GENOMIC DNA]</scope>
    <source>
        <strain evidence="3">OR362-8,ATCC BAA-1266,JCM 13504</strain>
    </source>
</reference>
<dbReference type="AlphaFoldDB" id="A0A1I5Z858"/>
<dbReference type="EMBL" id="FOXS01000003">
    <property type="protein sequence ID" value="SFQ52631.1"/>
    <property type="molecule type" value="Genomic_DNA"/>
</dbReference>
<sequence>MTLVNNSYPNGVPMPPEGPVQLAMFLLAALEPDKLYPRSKVLFLLSRNGCANPESSLEAALAAGWLLQEACGWMGYAGRVWLTGHHFTGKKASAPLPLVSYFKPPITNVIPYKDVTLADIYKVISGPYLVTQTQRLRSLPIGSKARERLKFGLPSFTAGGTFTKRSGGNLVRRSGLIVLDFDHLSDLVGVRARLLGDSNLPIELLFISPSGDGIKAVVRVSLEYDHLTIFSGLRNCLSINHGIAPDSSGSNVDRACFICHDPEAWIHPMYHPSAY</sequence>
<protein>
    <submittedName>
        <fullName evidence="2">VirE N-terminal domain-containing protein</fullName>
    </submittedName>
</protein>
<dbReference type="Pfam" id="PF08800">
    <property type="entry name" value="BT4734-like_N"/>
    <property type="match status" value="1"/>
</dbReference>
<gene>
    <name evidence="2" type="ORF">SAMN04515668_2801</name>
</gene>
<feature type="domain" description="BT4734-like N-terminal" evidence="1">
    <location>
        <begin position="150"/>
        <end position="264"/>
    </location>
</feature>
<evidence type="ECO:0000313" key="3">
    <source>
        <dbReference type="Proteomes" id="UP000199029"/>
    </source>
</evidence>
<dbReference type="InterPro" id="IPR014907">
    <property type="entry name" value="BT4734-like_N"/>
</dbReference>
<dbReference type="Proteomes" id="UP000199029">
    <property type="component" value="Unassembled WGS sequence"/>
</dbReference>
<accession>A0A1I5Z858</accession>
<evidence type="ECO:0000259" key="1">
    <source>
        <dbReference type="Pfam" id="PF08800"/>
    </source>
</evidence>
<dbReference type="STRING" id="1227077.SAMN04515668_2801"/>